<reference evidence="1 2" key="1">
    <citation type="submission" date="2019-09" db="EMBL/GenBank/DDBJ databases">
        <title>Actinomadura physcomitrii sp. nov., a novel actinomycete isolated from moss [Physcomitrium sphaericum (Ludw) Fuernr].</title>
        <authorList>
            <person name="Zhuang X."/>
            <person name="Liu C."/>
        </authorList>
    </citation>
    <scope>NUCLEOTIDE SEQUENCE [LARGE SCALE GENOMIC DNA]</scope>
    <source>
        <strain evidence="1 2">HMC1</strain>
    </source>
</reference>
<dbReference type="OrthoDB" id="4020134at2"/>
<dbReference type="EMBL" id="WBMT01000017">
    <property type="protein sequence ID" value="KAB2344142.1"/>
    <property type="molecule type" value="Genomic_DNA"/>
</dbReference>
<organism evidence="1 2">
    <name type="scientific">Actinomadura rudentiformis</name>
    <dbReference type="NCBI Taxonomy" id="359158"/>
    <lineage>
        <taxon>Bacteria</taxon>
        <taxon>Bacillati</taxon>
        <taxon>Actinomycetota</taxon>
        <taxon>Actinomycetes</taxon>
        <taxon>Streptosporangiales</taxon>
        <taxon>Thermomonosporaceae</taxon>
        <taxon>Actinomadura</taxon>
    </lineage>
</organism>
<evidence type="ECO:0000313" key="2">
    <source>
        <dbReference type="Proteomes" id="UP000468735"/>
    </source>
</evidence>
<proteinExistence type="predicted"/>
<accession>A0A6H9YNM7</accession>
<dbReference type="RefSeq" id="WP_151565770.1">
    <property type="nucleotide sequence ID" value="NZ_WBMT01000017.1"/>
</dbReference>
<dbReference type="Proteomes" id="UP000468735">
    <property type="component" value="Unassembled WGS sequence"/>
</dbReference>
<dbReference type="AlphaFoldDB" id="A0A6H9YNM7"/>
<gene>
    <name evidence="1" type="ORF">F8566_33065</name>
</gene>
<keyword evidence="2" id="KW-1185">Reference proteome</keyword>
<name>A0A6H9YNM7_9ACTN</name>
<evidence type="ECO:0000313" key="1">
    <source>
        <dbReference type="EMBL" id="KAB2344142.1"/>
    </source>
</evidence>
<sequence>MRIHGKRTALELALLTGMWLQEWSTLLLPELGEGIRRPGEPVDFDLEACAKYGLRRSVYVPPASLAMIDTYLMLERQDVAEASARSLARRRNDLFVVTKVNIDQARCTASWRTVVAPS</sequence>
<protein>
    <submittedName>
        <fullName evidence="1">Uncharacterized protein</fullName>
    </submittedName>
</protein>
<comment type="caution">
    <text evidence="1">The sequence shown here is derived from an EMBL/GenBank/DDBJ whole genome shotgun (WGS) entry which is preliminary data.</text>
</comment>